<keyword evidence="7" id="KW-1185">Reference proteome</keyword>
<dbReference type="SMART" id="SM00248">
    <property type="entry name" value="ANK"/>
    <property type="match status" value="6"/>
</dbReference>
<dbReference type="InterPro" id="IPR044736">
    <property type="entry name" value="Gid1/RanBPM/SPLA_SPRY"/>
</dbReference>
<evidence type="ECO:0000259" key="5">
    <source>
        <dbReference type="PROSITE" id="PS50188"/>
    </source>
</evidence>
<feature type="compositionally biased region" description="Polar residues" evidence="4">
    <location>
        <begin position="89"/>
        <end position="98"/>
    </location>
</feature>
<dbReference type="PANTHER" id="PTHR24123:SF33">
    <property type="entry name" value="PROTEIN HOS4"/>
    <property type="match status" value="1"/>
</dbReference>
<evidence type="ECO:0000313" key="7">
    <source>
        <dbReference type="Proteomes" id="UP000444721"/>
    </source>
</evidence>
<dbReference type="VEuPathDB" id="AmoebaDB:NfTy_085030"/>
<dbReference type="SUPFAM" id="SSF48403">
    <property type="entry name" value="Ankyrin repeat"/>
    <property type="match status" value="1"/>
</dbReference>
<dbReference type="Pfam" id="PF00622">
    <property type="entry name" value="SPRY"/>
    <property type="match status" value="1"/>
</dbReference>
<dbReference type="SUPFAM" id="SSF49899">
    <property type="entry name" value="Concanavalin A-like lectins/glucanases"/>
    <property type="match status" value="1"/>
</dbReference>
<feature type="compositionally biased region" description="Basic and acidic residues" evidence="4">
    <location>
        <begin position="75"/>
        <end position="86"/>
    </location>
</feature>
<dbReference type="OrthoDB" id="341259at2759"/>
<dbReference type="InterPro" id="IPR051165">
    <property type="entry name" value="Multifunctional_ANK_Repeat"/>
</dbReference>
<dbReference type="Gene3D" id="2.60.120.920">
    <property type="match status" value="1"/>
</dbReference>
<feature type="compositionally biased region" description="Polar residues" evidence="4">
    <location>
        <begin position="1"/>
        <end position="26"/>
    </location>
</feature>
<dbReference type="EMBL" id="VFQX01000041">
    <property type="protein sequence ID" value="KAF0976074.1"/>
    <property type="molecule type" value="Genomic_DNA"/>
</dbReference>
<name>A0A6A5BPP8_NAEFO</name>
<gene>
    <name evidence="6" type="ORF">FDP41_004750</name>
</gene>
<evidence type="ECO:0000256" key="4">
    <source>
        <dbReference type="SAM" id="MobiDB-lite"/>
    </source>
</evidence>
<dbReference type="InterPro" id="IPR002110">
    <property type="entry name" value="Ankyrin_rpt"/>
</dbReference>
<evidence type="ECO:0000256" key="2">
    <source>
        <dbReference type="ARBA" id="ARBA00023043"/>
    </source>
</evidence>
<dbReference type="RefSeq" id="XP_044560787.1">
    <property type="nucleotide sequence ID" value="XM_044708198.1"/>
</dbReference>
<evidence type="ECO:0000256" key="1">
    <source>
        <dbReference type="ARBA" id="ARBA00022737"/>
    </source>
</evidence>
<protein>
    <recommendedName>
        <fullName evidence="5">B30.2/SPRY domain-containing protein</fullName>
    </recommendedName>
</protein>
<dbReference type="PROSITE" id="PS50297">
    <property type="entry name" value="ANK_REP_REGION"/>
    <property type="match status" value="2"/>
</dbReference>
<evidence type="ECO:0000256" key="3">
    <source>
        <dbReference type="PROSITE-ProRule" id="PRU00023"/>
    </source>
</evidence>
<sequence length="925" mass="104209">MNESLSAVSLRSESTMSHVSNSSLSSPRIECRRIKTFNRSYTPKQAKKVLGTSLSPTFPLSPKPSKQRNSTPSIEAHEGRDKKEDSLQEIPSSPQSAPVQIETPPLYIIPRDDRKKISVNLEKNFIRFSTPGTCNHTSVMVNNGCDLRSNQDNVFYFEVQIIRCIKNISLAIGFSSKDGYYHGFPGFDEISFAYHGDSGSIVHDSKYIEIQKPFSASDTIGAGIILPQRHLFFTLNGSLLGKFYDLSSLEEVITSKEEAKLTEASDITHIERTKVKYIYSEGVGIIRASWKEGPTSSLETADDGLPIEATRELIIREKRDQVIDQQTINSYLSQNNEREVIMEPEHEDPFVLYPVIGFNAPCTVEVNIGQVPFTFDLISLNKSEPVPVRAEVIGTSFGFDDMALSPSGGSHNTVFDQIVECIQTQNIELLKQKLEEWNTVNQTLDKGRSLLHVACGLQPESETIFKELIKALIEKGLDVNAYSSHLGTPLHVACKHGNMTAVSALLESPNIDINITHKKKRACDYAYHIPEIRYVAKMEDEISKRIAIVKKLREMGSEMNLHTAVFCGDFDKVKNCIEVDKDYVDWQDEFYRTSLHIACAMGYLDIAEFLLQNGACSNFGNFVPPPLLIAAECLNPEMVTILCHHRAEFNIFTEGEDRHILEHLLEKFDRFEEPTKEDLFYRTIEALCAAGSDPCLVKGSSTGSYKDHRCAMLIALDRLNLKLFALFAKYSKNVIRIRGEYDESLLHLICNCIYYNEEEERILYEMALILVKDLCVDITAKDEHGNTCVHLAAGSGMSNIIKLLLLYGAEIDATNYDGYPPLFLAIINKQLRSAKYLIKRGAFASYQTSKGQTILHVLFDVKGKKKALYLCELNNEEIGYLAEFCVNILGVNENLRDHAQKTARDYAIENGLSKFFPISYKYNFK</sequence>
<feature type="repeat" description="ANK" evidence="3">
    <location>
        <begin position="485"/>
        <end position="518"/>
    </location>
</feature>
<dbReference type="InterPro" id="IPR001870">
    <property type="entry name" value="B30.2/SPRY"/>
</dbReference>
<dbReference type="Proteomes" id="UP000444721">
    <property type="component" value="Unassembled WGS sequence"/>
</dbReference>
<dbReference type="AlphaFoldDB" id="A0A6A5BPP8"/>
<accession>A0A6A5BPP8</accession>
<reference evidence="6 7" key="1">
    <citation type="journal article" date="2019" name="Sci. Rep.">
        <title>Nanopore sequencing improves the draft genome of the human pathogenic amoeba Naegleria fowleri.</title>
        <authorList>
            <person name="Liechti N."/>
            <person name="Schurch N."/>
            <person name="Bruggmann R."/>
            <person name="Wittwer M."/>
        </authorList>
    </citation>
    <scope>NUCLEOTIDE SEQUENCE [LARGE SCALE GENOMIC DNA]</scope>
    <source>
        <strain evidence="6 7">ATCC 30894</strain>
    </source>
</reference>
<feature type="domain" description="B30.2/SPRY" evidence="5">
    <location>
        <begin position="86"/>
        <end position="274"/>
    </location>
</feature>
<feature type="repeat" description="ANK" evidence="3">
    <location>
        <begin position="590"/>
        <end position="622"/>
    </location>
</feature>
<dbReference type="InterPro" id="IPR043136">
    <property type="entry name" value="B30.2/SPRY_sf"/>
</dbReference>
<dbReference type="InterPro" id="IPR036770">
    <property type="entry name" value="Ankyrin_rpt-contain_sf"/>
</dbReference>
<proteinExistence type="predicted"/>
<comment type="caution">
    <text evidence="6">The sequence shown here is derived from an EMBL/GenBank/DDBJ whole genome shotgun (WGS) entry which is preliminary data.</text>
</comment>
<dbReference type="InterPro" id="IPR013320">
    <property type="entry name" value="ConA-like_dom_sf"/>
</dbReference>
<dbReference type="Gene3D" id="1.25.40.20">
    <property type="entry name" value="Ankyrin repeat-containing domain"/>
    <property type="match status" value="2"/>
</dbReference>
<feature type="repeat" description="ANK" evidence="3">
    <location>
        <begin position="446"/>
        <end position="484"/>
    </location>
</feature>
<dbReference type="PROSITE" id="PS50088">
    <property type="entry name" value="ANK_REPEAT"/>
    <property type="match status" value="4"/>
</dbReference>
<dbReference type="PANTHER" id="PTHR24123">
    <property type="entry name" value="ANKYRIN REPEAT-CONTAINING"/>
    <property type="match status" value="1"/>
</dbReference>
<feature type="region of interest" description="Disordered" evidence="4">
    <location>
        <begin position="1"/>
        <end position="102"/>
    </location>
</feature>
<dbReference type="VEuPathDB" id="AmoebaDB:NF0117330"/>
<evidence type="ECO:0000313" key="6">
    <source>
        <dbReference type="EMBL" id="KAF0976074.1"/>
    </source>
</evidence>
<feature type="repeat" description="ANK" evidence="3">
    <location>
        <begin position="784"/>
        <end position="816"/>
    </location>
</feature>
<keyword evidence="2 3" id="KW-0040">ANK repeat</keyword>
<dbReference type="Pfam" id="PF12796">
    <property type="entry name" value="Ank_2"/>
    <property type="match status" value="3"/>
</dbReference>
<dbReference type="CDD" id="cd12885">
    <property type="entry name" value="SPRY_RanBP_like"/>
    <property type="match status" value="1"/>
</dbReference>
<dbReference type="GeneID" id="68111968"/>
<dbReference type="VEuPathDB" id="AmoebaDB:FDP41_004750"/>
<organism evidence="6 7">
    <name type="scientific">Naegleria fowleri</name>
    <name type="common">Brain eating amoeba</name>
    <dbReference type="NCBI Taxonomy" id="5763"/>
    <lineage>
        <taxon>Eukaryota</taxon>
        <taxon>Discoba</taxon>
        <taxon>Heterolobosea</taxon>
        <taxon>Tetramitia</taxon>
        <taxon>Eutetramitia</taxon>
        <taxon>Vahlkampfiidae</taxon>
        <taxon>Naegleria</taxon>
    </lineage>
</organism>
<dbReference type="PROSITE" id="PS50188">
    <property type="entry name" value="B302_SPRY"/>
    <property type="match status" value="1"/>
</dbReference>
<dbReference type="InterPro" id="IPR003877">
    <property type="entry name" value="SPRY_dom"/>
</dbReference>
<keyword evidence="1" id="KW-0677">Repeat</keyword>